<comment type="caution">
    <text evidence="1">The sequence shown here is derived from an EMBL/GenBank/DDBJ whole genome shotgun (WGS) entry which is preliminary data.</text>
</comment>
<dbReference type="Proteomes" id="UP000092993">
    <property type="component" value="Unassembled WGS sequence"/>
</dbReference>
<name>A0A1C7LV89_GRIFR</name>
<dbReference type="Pfam" id="PF13911">
    <property type="entry name" value="AhpC-TSA_2"/>
    <property type="match status" value="1"/>
</dbReference>
<evidence type="ECO:0000313" key="1">
    <source>
        <dbReference type="EMBL" id="OBZ68580.1"/>
    </source>
</evidence>
<dbReference type="InterPro" id="IPR032801">
    <property type="entry name" value="PXL2A/B/C"/>
</dbReference>
<organism evidence="1 2">
    <name type="scientific">Grifola frondosa</name>
    <name type="common">Maitake</name>
    <name type="synonym">Polyporus frondosus</name>
    <dbReference type="NCBI Taxonomy" id="5627"/>
    <lineage>
        <taxon>Eukaryota</taxon>
        <taxon>Fungi</taxon>
        <taxon>Dikarya</taxon>
        <taxon>Basidiomycota</taxon>
        <taxon>Agaricomycotina</taxon>
        <taxon>Agaricomycetes</taxon>
        <taxon>Polyporales</taxon>
        <taxon>Grifolaceae</taxon>
        <taxon>Grifola</taxon>
    </lineage>
</organism>
<dbReference type="PANTHER" id="PTHR28630:SF3">
    <property type="entry name" value="PEROXIREDOXIN-LIKE 2C"/>
    <property type="match status" value="1"/>
</dbReference>
<dbReference type="STRING" id="5627.A0A1C7LV89"/>
<dbReference type="AlphaFoldDB" id="A0A1C7LV89"/>
<protein>
    <submittedName>
        <fullName evidence="1">Thioredoxin-like protein AAED1</fullName>
    </submittedName>
</protein>
<keyword evidence="2" id="KW-1185">Reference proteome</keyword>
<dbReference type="PANTHER" id="PTHR28630">
    <property type="match status" value="1"/>
</dbReference>
<gene>
    <name evidence="1" type="primary">Aaed1_0</name>
    <name evidence="1" type="ORF">A0H81_11491</name>
</gene>
<reference evidence="1 2" key="1">
    <citation type="submission" date="2016-03" db="EMBL/GenBank/DDBJ databases">
        <title>Whole genome sequencing of Grifola frondosa 9006-11.</title>
        <authorList>
            <person name="Min B."/>
            <person name="Park H."/>
            <person name="Kim J.-G."/>
            <person name="Cho H."/>
            <person name="Oh Y.-L."/>
            <person name="Kong W.-S."/>
            <person name="Choi I.-G."/>
        </authorList>
    </citation>
    <scope>NUCLEOTIDE SEQUENCE [LARGE SCALE GENOMIC DNA]</scope>
    <source>
        <strain evidence="1 2">9006-11</strain>
    </source>
</reference>
<accession>A0A1C7LV89</accession>
<dbReference type="EMBL" id="LUGG01000020">
    <property type="protein sequence ID" value="OBZ68580.1"/>
    <property type="molecule type" value="Genomic_DNA"/>
</dbReference>
<dbReference type="OMA" id="HTFKSIY"/>
<evidence type="ECO:0000313" key="2">
    <source>
        <dbReference type="Proteomes" id="UP000092993"/>
    </source>
</evidence>
<sequence>MGSASLLDVASLGAGIRSRIFAMTSISNVDHTALPDEKTVSKSSGLNVYDDCGNEVTFSSLFQDKKTIVIFIRFLASVRSEALEEAGTRIIIIGCGDWRLIKNYCVPIYVADRLTIDAPLPALGRSIDIAEQIISYGDDTLGWSDWRWRHTSAKTTGFKGALYADPSRALYDTFGLVENLERTPVGQEKRSYVRSFLGNVVKSIWDGPLKNPQYIGKQRNISQLGGDFIFGPGQKCTYASRMRHTEDHVEVANLMREAAVPYP</sequence>
<proteinExistence type="predicted"/>
<dbReference type="OrthoDB" id="40334at2759"/>